<keyword evidence="4" id="KW-0540">Nuclease</keyword>
<feature type="region of interest" description="Disordered" evidence="8">
    <location>
        <begin position="259"/>
        <end position="280"/>
    </location>
</feature>
<evidence type="ECO:0000256" key="5">
    <source>
        <dbReference type="ARBA" id="ARBA00022759"/>
    </source>
</evidence>
<dbReference type="Gene3D" id="3.10.10.10">
    <property type="entry name" value="HIV Type 1 Reverse Transcriptase, subunit A, domain 1"/>
    <property type="match status" value="1"/>
</dbReference>
<feature type="compositionally biased region" description="Polar residues" evidence="8">
    <location>
        <begin position="1287"/>
        <end position="1323"/>
    </location>
</feature>
<keyword evidence="7" id="KW-0695">RNA-directed DNA polymerase</keyword>
<sequence>MDKYNPDTFRIDDYIDFFENKCKILAIDNSDLQKDLLLNLLTPEIFHELKVALTPDFDIATYSEICNKLLDLYRIKTTRYRALTEFWNCTREQNETMEHYANRLKGLSRDCGYTNDFLERQLRDRFATGLNHPDLETDLKQKWPDLVQMVDGIPREVTFQQIFTISQSREQAEQDTPRTSIKKINRSKTKTVPLHQNTTRKLNPMHCLRCGKKERHSLSQCSAKDHMCKECNTKAHFESCCIKSGRAYISYSEGSRKSIKKITRPHKSSTSSSSSSICNNKEESDDEVICSVLGTRKRECKQIDVRINDIPCTMDWDPGSAYSIINTTLWKKLGSPSLQPAPKLKAYGNTNLKTKGITKVTVEVDGLQKLLPVVVMKNAKPMLFGLHWSEVFEMEFPKPVYSIKTSTPMTLKEILDKHSQLFDGKLGKVNNYYVNIHVKPEAEPIHLPARPIKFSMKKNIERELDRLISEGIVEKVDPNITPIEWATPTVNILKSTGEIRICGDYRTTLNPVLIKHLHPVPIFDQLRQNLANGKLFSKIDLKDAYLQFEIAPDSKKYLTLSTHKGYFQYNRMPFGISTAPSIFQHFLDQLLGDITNVAVYFDDIAIAGKDLSEHLQTLSIVFDRLQNAGLKVNLKKCNFLQNQIEYLGHIIDKHGIHPTKSKIDAITKAPAPSNAKELRSFLGLVNFYERFVPHLHGICSDLHDLTSKKNRWRWTDHENRIFEDTKKCITSSQPLIAFDEKRPLYLACDASEKGLGAVLFHKDSNIEQPIAFASRKLRPAEMKYSVIDREALAIVFGIKKFDQYLRGTKFNLVTDHKPLIHIMGARRNLPKLANNRLVRWALVVGSYQYDIYYRKGENNTLADCLSRLPNPETEPSETEGLVHKIDLRLLSTRMTDLNLSEQLLMKTTAKDHILTKVCQNLKTGWRESVYNPEMKPFYRNRTELSVENKILMRQGRIVIPTALRKAILTYLHRGHPGISAMKALSRYYVWWPNLDEDIELFVKKCTRCQQNRPCNPELPVFSWSIPEEVWERIHIDFAGPFEGSYWLVLCDALSKWVEIRPMKHINTRSLCLTLDNIFCTFGLPKMIISDNGPQFTSYEFKEYCTKQSILHVTSSPYHPRTNGLAERLVRTFKNRMASVDNTNLERRLLEFLFTYRNTPHSSTGKSPAEMMFGRQLNCILSNIRPDKRRLMQYLQVKENIRTTSPSYRPSDQVYIKTRNDKIWEPAVITSRKHKYSYIVSTPGGLEKRRHADHIRPRESSTSETPRNERAHSSMLPTTASPDIGMETSISERLTNNKNSLPTPQSPTNVQISPNSPSQHSKLYSSPAPVSTPVPFAPRRSNRRIQAPRRLINEM</sequence>
<dbReference type="PROSITE" id="PS50878">
    <property type="entry name" value="RT_POL"/>
    <property type="match status" value="1"/>
</dbReference>
<dbReference type="GO" id="GO:0015074">
    <property type="term" value="P:DNA integration"/>
    <property type="evidence" value="ECO:0007669"/>
    <property type="project" value="InterPro"/>
</dbReference>
<keyword evidence="3" id="KW-0548">Nucleotidyltransferase</keyword>
<dbReference type="Pfam" id="PF00078">
    <property type="entry name" value="RVT_1"/>
    <property type="match status" value="1"/>
</dbReference>
<proteinExistence type="predicted"/>
<reference evidence="11" key="2">
    <citation type="submission" date="2022-06" db="UniProtKB">
        <authorList>
            <consortium name="EnsemblMetazoa"/>
        </authorList>
    </citation>
    <scope>IDENTIFICATION</scope>
    <source>
        <strain evidence="11">p50T (Dazao)</strain>
    </source>
</reference>
<dbReference type="Pfam" id="PF17917">
    <property type="entry name" value="RT_RNaseH"/>
    <property type="match status" value="1"/>
</dbReference>
<name>A0A8R2R1E0_BOMMO</name>
<dbReference type="InterPro" id="IPR050951">
    <property type="entry name" value="Retrovirus_Pol_polyprotein"/>
</dbReference>
<evidence type="ECO:0000256" key="8">
    <source>
        <dbReference type="SAM" id="MobiDB-lite"/>
    </source>
</evidence>
<evidence type="ECO:0000256" key="3">
    <source>
        <dbReference type="ARBA" id="ARBA00022695"/>
    </source>
</evidence>
<dbReference type="PANTHER" id="PTHR37984">
    <property type="entry name" value="PROTEIN CBG26694"/>
    <property type="match status" value="1"/>
</dbReference>
<dbReference type="GO" id="GO:0003964">
    <property type="term" value="F:RNA-directed DNA polymerase activity"/>
    <property type="evidence" value="ECO:0007669"/>
    <property type="project" value="UniProtKB-KW"/>
</dbReference>
<dbReference type="InterPro" id="IPR012337">
    <property type="entry name" value="RNaseH-like_sf"/>
</dbReference>
<dbReference type="Gene3D" id="2.40.70.10">
    <property type="entry name" value="Acid Proteases"/>
    <property type="match status" value="1"/>
</dbReference>
<feature type="domain" description="Reverse transcriptase" evidence="9">
    <location>
        <begin position="436"/>
        <end position="651"/>
    </location>
</feature>
<keyword evidence="5" id="KW-0255">Endonuclease</keyword>
<keyword evidence="2" id="KW-0808">Transferase</keyword>
<dbReference type="Pfam" id="PF17921">
    <property type="entry name" value="Integrase_H2C2"/>
    <property type="match status" value="1"/>
</dbReference>
<dbReference type="SUPFAM" id="SSF50630">
    <property type="entry name" value="Acid proteases"/>
    <property type="match status" value="1"/>
</dbReference>
<feature type="region of interest" description="Disordered" evidence="8">
    <location>
        <begin position="1240"/>
        <end position="1354"/>
    </location>
</feature>
<dbReference type="InterPro" id="IPR021109">
    <property type="entry name" value="Peptidase_aspartic_dom_sf"/>
</dbReference>
<evidence type="ECO:0000256" key="1">
    <source>
        <dbReference type="ARBA" id="ARBA00012493"/>
    </source>
</evidence>
<dbReference type="SUPFAM" id="SSF56672">
    <property type="entry name" value="DNA/RNA polymerases"/>
    <property type="match status" value="1"/>
</dbReference>
<dbReference type="InterPro" id="IPR041588">
    <property type="entry name" value="Integrase_H2C2"/>
</dbReference>
<dbReference type="CDD" id="cd09274">
    <property type="entry name" value="RNase_HI_RT_Ty3"/>
    <property type="match status" value="1"/>
</dbReference>
<organism evidence="11 12">
    <name type="scientific">Bombyx mori</name>
    <name type="common">Silk moth</name>
    <dbReference type="NCBI Taxonomy" id="7091"/>
    <lineage>
        <taxon>Eukaryota</taxon>
        <taxon>Metazoa</taxon>
        <taxon>Ecdysozoa</taxon>
        <taxon>Arthropoda</taxon>
        <taxon>Hexapoda</taxon>
        <taxon>Insecta</taxon>
        <taxon>Pterygota</taxon>
        <taxon>Neoptera</taxon>
        <taxon>Endopterygota</taxon>
        <taxon>Lepidoptera</taxon>
        <taxon>Glossata</taxon>
        <taxon>Ditrysia</taxon>
        <taxon>Bombycoidea</taxon>
        <taxon>Bombycidae</taxon>
        <taxon>Bombycinae</taxon>
        <taxon>Bombyx</taxon>
    </lineage>
</organism>
<evidence type="ECO:0000256" key="6">
    <source>
        <dbReference type="ARBA" id="ARBA00022801"/>
    </source>
</evidence>
<feature type="domain" description="Integrase catalytic" evidence="10">
    <location>
        <begin position="1022"/>
        <end position="1175"/>
    </location>
</feature>
<dbReference type="GO" id="GO:0004519">
    <property type="term" value="F:endonuclease activity"/>
    <property type="evidence" value="ECO:0007669"/>
    <property type="project" value="UniProtKB-KW"/>
</dbReference>
<evidence type="ECO:0000259" key="9">
    <source>
        <dbReference type="PROSITE" id="PS50878"/>
    </source>
</evidence>
<keyword evidence="6" id="KW-0378">Hydrolase</keyword>
<dbReference type="GO" id="GO:0042575">
    <property type="term" value="C:DNA polymerase complex"/>
    <property type="evidence" value="ECO:0007669"/>
    <property type="project" value="UniProtKB-ARBA"/>
</dbReference>
<evidence type="ECO:0000256" key="7">
    <source>
        <dbReference type="ARBA" id="ARBA00022918"/>
    </source>
</evidence>
<protein>
    <recommendedName>
        <fullName evidence="1">RNA-directed DNA polymerase</fullName>
        <ecNumber evidence="1">2.7.7.49</ecNumber>
    </recommendedName>
</protein>
<evidence type="ECO:0000259" key="10">
    <source>
        <dbReference type="PROSITE" id="PS50994"/>
    </source>
</evidence>
<dbReference type="EnsemblMetazoa" id="XM_038014431.1">
    <property type="protein sequence ID" value="XP_037870359.1"/>
    <property type="gene ID" value="LOC119629245"/>
</dbReference>
<dbReference type="Gene3D" id="3.30.70.270">
    <property type="match status" value="2"/>
</dbReference>
<dbReference type="SUPFAM" id="SSF53098">
    <property type="entry name" value="Ribonuclease H-like"/>
    <property type="match status" value="1"/>
</dbReference>
<dbReference type="PROSITE" id="PS50994">
    <property type="entry name" value="INTEGRASE"/>
    <property type="match status" value="1"/>
</dbReference>
<dbReference type="Gene3D" id="3.30.420.10">
    <property type="entry name" value="Ribonuclease H-like superfamily/Ribonuclease H"/>
    <property type="match status" value="1"/>
</dbReference>
<dbReference type="InterPro" id="IPR036397">
    <property type="entry name" value="RNaseH_sf"/>
</dbReference>
<dbReference type="FunFam" id="3.30.420.10:FF:000063">
    <property type="entry name" value="Retrovirus-related Pol polyprotein from transposon 297-like Protein"/>
    <property type="match status" value="1"/>
</dbReference>
<dbReference type="GO" id="GO:0003676">
    <property type="term" value="F:nucleic acid binding"/>
    <property type="evidence" value="ECO:0007669"/>
    <property type="project" value="InterPro"/>
</dbReference>
<keyword evidence="12" id="KW-1185">Reference proteome</keyword>
<dbReference type="InterPro" id="IPR000477">
    <property type="entry name" value="RT_dom"/>
</dbReference>
<dbReference type="CDD" id="cd01647">
    <property type="entry name" value="RT_LTR"/>
    <property type="match status" value="1"/>
</dbReference>
<dbReference type="PANTHER" id="PTHR37984:SF5">
    <property type="entry name" value="PROTEIN NYNRIN-LIKE"/>
    <property type="match status" value="1"/>
</dbReference>
<dbReference type="InterPro" id="IPR043502">
    <property type="entry name" value="DNA/RNA_pol_sf"/>
</dbReference>
<evidence type="ECO:0000256" key="2">
    <source>
        <dbReference type="ARBA" id="ARBA00022679"/>
    </source>
</evidence>
<dbReference type="Gene3D" id="1.10.340.70">
    <property type="match status" value="1"/>
</dbReference>
<accession>A0A8R2R1E0</accession>
<dbReference type="FunFam" id="3.10.20.370:FF:000001">
    <property type="entry name" value="Retrovirus-related Pol polyprotein from transposon 17.6-like protein"/>
    <property type="match status" value="1"/>
</dbReference>
<dbReference type="Proteomes" id="UP000005204">
    <property type="component" value="Unassembled WGS sequence"/>
</dbReference>
<dbReference type="InterPro" id="IPR001584">
    <property type="entry name" value="Integrase_cat-core"/>
</dbReference>
<evidence type="ECO:0000313" key="12">
    <source>
        <dbReference type="Proteomes" id="UP000005204"/>
    </source>
</evidence>
<dbReference type="GO" id="GO:0016787">
    <property type="term" value="F:hydrolase activity"/>
    <property type="evidence" value="ECO:0007669"/>
    <property type="project" value="UniProtKB-KW"/>
</dbReference>
<evidence type="ECO:0000313" key="11">
    <source>
        <dbReference type="EnsemblMetazoa" id="XP_037870359.1"/>
    </source>
</evidence>
<dbReference type="FunFam" id="1.10.340.70:FF:000003">
    <property type="entry name" value="Protein CBG25708"/>
    <property type="match status" value="1"/>
</dbReference>
<dbReference type="FunFam" id="3.30.70.270:FF:000020">
    <property type="entry name" value="Transposon Tf2-6 polyprotein-like Protein"/>
    <property type="match status" value="1"/>
</dbReference>
<dbReference type="EC" id="2.7.7.49" evidence="1"/>
<dbReference type="InterPro" id="IPR041373">
    <property type="entry name" value="RT_RNaseH"/>
</dbReference>
<dbReference type="Pfam" id="PF00665">
    <property type="entry name" value="rve"/>
    <property type="match status" value="1"/>
</dbReference>
<dbReference type="InterPro" id="IPR043128">
    <property type="entry name" value="Rev_trsase/Diguanyl_cyclase"/>
</dbReference>
<reference evidence="12" key="1">
    <citation type="journal article" date="2008" name="Insect Biochem. Mol. Biol.">
        <title>The genome of a lepidopteran model insect, the silkworm Bombyx mori.</title>
        <authorList>
            <consortium name="International Silkworm Genome Consortium"/>
        </authorList>
    </citation>
    <scope>NUCLEOTIDE SEQUENCE [LARGE SCALE GENOMIC DNA]</scope>
    <source>
        <strain evidence="12">p50T</strain>
    </source>
</reference>
<evidence type="ECO:0000256" key="4">
    <source>
        <dbReference type="ARBA" id="ARBA00022722"/>
    </source>
</evidence>
<dbReference type="Gene3D" id="3.10.20.370">
    <property type="match status" value="1"/>
</dbReference>
<feature type="compositionally biased region" description="Basic and acidic residues" evidence="8">
    <location>
        <begin position="1253"/>
        <end position="1271"/>
    </location>
</feature>